<dbReference type="EMBL" id="FKBS01000014">
    <property type="protein sequence ID" value="SAI19366.1"/>
    <property type="molecule type" value="Genomic_DNA"/>
</dbReference>
<dbReference type="GO" id="GO:0005886">
    <property type="term" value="C:plasma membrane"/>
    <property type="evidence" value="ECO:0007669"/>
    <property type="project" value="UniProtKB-SubCell"/>
</dbReference>
<comment type="subcellular location">
    <subcellularLocation>
        <location evidence="1">Cell inner membrane</location>
        <topology evidence="1">Peripheral membrane protein</topology>
    </subcellularLocation>
</comment>
<keyword evidence="6 9" id="KW-0067">ATP-binding</keyword>
<dbReference type="AlphaFoldDB" id="A0A157NE98"/>
<dbReference type="FunFam" id="3.40.50.300:FF:000016">
    <property type="entry name" value="Oligopeptide ABC transporter ATP-binding component"/>
    <property type="match status" value="1"/>
</dbReference>
<keyword evidence="4" id="KW-1003">Cell membrane</keyword>
<dbReference type="EC" id="3.6.3.-" evidence="9"/>
<reference evidence="9 10" key="1">
    <citation type="submission" date="2016-03" db="EMBL/GenBank/DDBJ databases">
        <authorList>
            <consortium name="Pathogen Informatics"/>
        </authorList>
    </citation>
    <scope>NUCLEOTIDE SEQUENCE [LARGE SCALE GENOMIC DNA]</scope>
    <source>
        <strain evidence="9 10">NCTC13364</strain>
    </source>
</reference>
<dbReference type="InterPro" id="IPR003439">
    <property type="entry name" value="ABC_transporter-like_ATP-bd"/>
</dbReference>
<dbReference type="InterPro" id="IPR017871">
    <property type="entry name" value="ABC_transporter-like_CS"/>
</dbReference>
<dbReference type="GO" id="GO:0055085">
    <property type="term" value="P:transmembrane transport"/>
    <property type="evidence" value="ECO:0007669"/>
    <property type="project" value="UniProtKB-ARBA"/>
</dbReference>
<dbReference type="GO" id="GO:0015833">
    <property type="term" value="P:peptide transport"/>
    <property type="evidence" value="ECO:0007669"/>
    <property type="project" value="InterPro"/>
</dbReference>
<evidence type="ECO:0000256" key="7">
    <source>
        <dbReference type="ARBA" id="ARBA00023136"/>
    </source>
</evidence>
<dbReference type="Gene3D" id="3.40.50.300">
    <property type="entry name" value="P-loop containing nucleotide triphosphate hydrolases"/>
    <property type="match status" value="1"/>
</dbReference>
<dbReference type="Pfam" id="PF08352">
    <property type="entry name" value="oligo_HPY"/>
    <property type="match status" value="1"/>
</dbReference>
<sequence>MDKHSREILLDIQDLSLDFVTDRGHIHALDRVSLQVARGECVALIGESGSGKSVTGMAVMRLHGANARIEAQRMTVGELDVNAMPPTLLRHYRGRRVAMIFQNAKSALNPIRRVGDTLVDILVTHARQPTSRAQARQRVLQAMEQIGIAQARERMAAYPAELSGGMCQRIMIVAALVCEPELIIADEPTSALDVTTQVKVMNLLMNACRERGVACLFITHDLALAAEYCDRAVVMHAGQVLEEGPAPQVMCRPAHPYTRMLVAAMPYGKRDHTELQPMQGGLPDLRRTDLPSCRFAERCTRVQATCRQADLPRTAVASSHTVRCHFPYVT</sequence>
<keyword evidence="7" id="KW-0472">Membrane</keyword>
<proteinExistence type="inferred from homology"/>
<dbReference type="PROSITE" id="PS00211">
    <property type="entry name" value="ABC_TRANSPORTER_1"/>
    <property type="match status" value="1"/>
</dbReference>
<dbReference type="SMART" id="SM00382">
    <property type="entry name" value="AAA"/>
    <property type="match status" value="1"/>
</dbReference>
<dbReference type="InterPro" id="IPR027417">
    <property type="entry name" value="P-loop_NTPase"/>
</dbReference>
<dbReference type="CDD" id="cd03257">
    <property type="entry name" value="ABC_NikE_OppD_transporters"/>
    <property type="match status" value="1"/>
</dbReference>
<dbReference type="GO" id="GO:0005524">
    <property type="term" value="F:ATP binding"/>
    <property type="evidence" value="ECO:0007669"/>
    <property type="project" value="UniProtKB-KW"/>
</dbReference>
<dbReference type="PANTHER" id="PTHR43297:SF2">
    <property type="entry name" value="DIPEPTIDE TRANSPORT ATP-BINDING PROTEIN DPPD"/>
    <property type="match status" value="1"/>
</dbReference>
<evidence type="ECO:0000256" key="3">
    <source>
        <dbReference type="ARBA" id="ARBA00022448"/>
    </source>
</evidence>
<dbReference type="Proteomes" id="UP000077037">
    <property type="component" value="Unassembled WGS sequence"/>
</dbReference>
<dbReference type="OrthoDB" id="9802772at2"/>
<protein>
    <submittedName>
        <fullName evidence="9">ABC transporter ATP-binding protein</fullName>
        <ecNumber evidence="9">3.6.3.-</ecNumber>
    </submittedName>
</protein>
<evidence type="ECO:0000259" key="8">
    <source>
        <dbReference type="PROSITE" id="PS50893"/>
    </source>
</evidence>
<dbReference type="InterPro" id="IPR003593">
    <property type="entry name" value="AAA+_ATPase"/>
</dbReference>
<evidence type="ECO:0000256" key="5">
    <source>
        <dbReference type="ARBA" id="ARBA00022741"/>
    </source>
</evidence>
<evidence type="ECO:0000256" key="2">
    <source>
        <dbReference type="ARBA" id="ARBA00005417"/>
    </source>
</evidence>
<evidence type="ECO:0000313" key="9">
    <source>
        <dbReference type="EMBL" id="SAI19366.1"/>
    </source>
</evidence>
<evidence type="ECO:0000256" key="1">
    <source>
        <dbReference type="ARBA" id="ARBA00004417"/>
    </source>
</evidence>
<dbReference type="SUPFAM" id="SSF52540">
    <property type="entry name" value="P-loop containing nucleoside triphosphate hydrolases"/>
    <property type="match status" value="1"/>
</dbReference>
<comment type="similarity">
    <text evidence="2">Belongs to the ABC transporter superfamily.</text>
</comment>
<dbReference type="PANTHER" id="PTHR43297">
    <property type="entry name" value="OLIGOPEPTIDE TRANSPORT ATP-BINDING PROTEIN APPD"/>
    <property type="match status" value="1"/>
</dbReference>
<organism evidence="9 10">
    <name type="scientific">Bordetella ansorpii</name>
    <dbReference type="NCBI Taxonomy" id="288768"/>
    <lineage>
        <taxon>Bacteria</taxon>
        <taxon>Pseudomonadati</taxon>
        <taxon>Pseudomonadota</taxon>
        <taxon>Betaproteobacteria</taxon>
        <taxon>Burkholderiales</taxon>
        <taxon>Alcaligenaceae</taxon>
        <taxon>Bordetella</taxon>
    </lineage>
</organism>
<evidence type="ECO:0000313" key="10">
    <source>
        <dbReference type="Proteomes" id="UP000077037"/>
    </source>
</evidence>
<dbReference type="InterPro" id="IPR013563">
    <property type="entry name" value="Oligopep_ABC_C"/>
</dbReference>
<name>A0A157NE98_9BORD</name>
<dbReference type="InterPro" id="IPR050388">
    <property type="entry name" value="ABC_Ni/Peptide_Import"/>
</dbReference>
<dbReference type="NCBIfam" id="TIGR01727">
    <property type="entry name" value="oligo_HPY"/>
    <property type="match status" value="1"/>
</dbReference>
<dbReference type="GO" id="GO:0016887">
    <property type="term" value="F:ATP hydrolysis activity"/>
    <property type="evidence" value="ECO:0007669"/>
    <property type="project" value="InterPro"/>
</dbReference>
<keyword evidence="9" id="KW-0378">Hydrolase</keyword>
<dbReference type="RefSeq" id="WP_066410477.1">
    <property type="nucleotide sequence ID" value="NZ_FKBS01000014.1"/>
</dbReference>
<gene>
    <name evidence="9" type="primary">gsiA_11</name>
    <name evidence="9" type="ORF">SAMEA1982600_01584</name>
</gene>
<accession>A0A157NE98</accession>
<keyword evidence="3" id="KW-0813">Transport</keyword>
<dbReference type="PROSITE" id="PS50893">
    <property type="entry name" value="ABC_TRANSPORTER_2"/>
    <property type="match status" value="1"/>
</dbReference>
<evidence type="ECO:0000256" key="4">
    <source>
        <dbReference type="ARBA" id="ARBA00022475"/>
    </source>
</evidence>
<dbReference type="Pfam" id="PF00005">
    <property type="entry name" value="ABC_tran"/>
    <property type="match status" value="1"/>
</dbReference>
<keyword evidence="5" id="KW-0547">Nucleotide-binding</keyword>
<feature type="domain" description="ABC transporter" evidence="8">
    <location>
        <begin position="10"/>
        <end position="262"/>
    </location>
</feature>
<evidence type="ECO:0000256" key="6">
    <source>
        <dbReference type="ARBA" id="ARBA00022840"/>
    </source>
</evidence>